<evidence type="ECO:0000256" key="3">
    <source>
        <dbReference type="SAM" id="MobiDB-lite"/>
    </source>
</evidence>
<dbReference type="InterPro" id="IPR050565">
    <property type="entry name" value="LYPA1-2/EST-like"/>
</dbReference>
<dbReference type="EMBL" id="CP073695">
    <property type="protein sequence ID" value="QUO46959.1"/>
    <property type="molecule type" value="Genomic_DNA"/>
</dbReference>
<evidence type="ECO:0000256" key="1">
    <source>
        <dbReference type="ARBA" id="ARBA00006499"/>
    </source>
</evidence>
<evidence type="ECO:0000313" key="5">
    <source>
        <dbReference type="EMBL" id="QUO46959.1"/>
    </source>
</evidence>
<evidence type="ECO:0000256" key="2">
    <source>
        <dbReference type="ARBA" id="ARBA00022801"/>
    </source>
</evidence>
<sequence>MPDTAPDADLPLEHVHVAPDDGTDDEPAPAVFVLHGRGADEEDLLPVAAELPDDHHVVSLRAPDPLQGGYTWYELDLSAGGLESSQPDAEDFRRSLDLIVESVEAAVDAYGLDADRIGLLGFSQGAITSLSLLLEAPDRYAWVVALHGYLAESHADLNPDGIEGKPVFVGAGAGDRVIPESRTTAAVDQLESVGADVTHGSFPGGHGIGPQELEAVVEFVASRTA</sequence>
<keyword evidence="6" id="KW-1185">Reference proteome</keyword>
<dbReference type="Proteomes" id="UP000679341">
    <property type="component" value="Chromosome"/>
</dbReference>
<dbReference type="PANTHER" id="PTHR10655">
    <property type="entry name" value="LYSOPHOSPHOLIPASE-RELATED"/>
    <property type="match status" value="1"/>
</dbReference>
<dbReference type="AlphaFoldDB" id="A0A8T8LII8"/>
<dbReference type="RefSeq" id="WP_211553235.1">
    <property type="nucleotide sequence ID" value="NZ_CP073695.1"/>
</dbReference>
<feature type="domain" description="Phospholipase/carboxylesterase/thioesterase" evidence="4">
    <location>
        <begin position="24"/>
        <end position="221"/>
    </location>
</feature>
<dbReference type="GO" id="GO:0016787">
    <property type="term" value="F:hydrolase activity"/>
    <property type="evidence" value="ECO:0007669"/>
    <property type="project" value="UniProtKB-KW"/>
</dbReference>
<reference evidence="5 6" key="1">
    <citation type="submission" date="2021-03" db="EMBL/GenBank/DDBJ databases">
        <title>Halorubrum sodomense MBLA0099, Whole genome shotgun sequencing.</title>
        <authorList>
            <person name="Seo M.-J."/>
            <person name="Cho E.-S."/>
            <person name="Hwang C.Y."/>
        </authorList>
    </citation>
    <scope>NUCLEOTIDE SEQUENCE [LARGE SCALE GENOMIC DNA]</scope>
    <source>
        <strain evidence="5 6">MBLA0099</strain>
    </source>
</reference>
<dbReference type="PANTHER" id="PTHR10655:SF17">
    <property type="entry name" value="LYSOPHOSPHOLIPASE-LIKE PROTEIN 1"/>
    <property type="match status" value="1"/>
</dbReference>
<dbReference type="GeneID" id="64827898"/>
<gene>
    <name evidence="5" type="ORF">J7656_10120</name>
</gene>
<dbReference type="Pfam" id="PF02230">
    <property type="entry name" value="Abhydrolase_2"/>
    <property type="match status" value="1"/>
</dbReference>
<comment type="similarity">
    <text evidence="1">Belongs to the AB hydrolase superfamily. AB hydrolase 2 family.</text>
</comment>
<dbReference type="SUPFAM" id="SSF53474">
    <property type="entry name" value="alpha/beta-Hydrolases"/>
    <property type="match status" value="1"/>
</dbReference>
<dbReference type="OrthoDB" id="203477at2157"/>
<accession>A0A8T8LII8</accession>
<name>A0A8T8LII8_9EURY</name>
<organism evidence="5 6">
    <name type="scientific">Halorubrum ruber</name>
    <dbReference type="NCBI Taxonomy" id="2982524"/>
    <lineage>
        <taxon>Archaea</taxon>
        <taxon>Methanobacteriati</taxon>
        <taxon>Methanobacteriota</taxon>
        <taxon>Stenosarchaea group</taxon>
        <taxon>Halobacteria</taxon>
        <taxon>Halobacteriales</taxon>
        <taxon>Haloferacaceae</taxon>
        <taxon>Halorubrum</taxon>
    </lineage>
</organism>
<dbReference type="Gene3D" id="3.40.50.1820">
    <property type="entry name" value="alpha/beta hydrolase"/>
    <property type="match status" value="1"/>
</dbReference>
<feature type="region of interest" description="Disordered" evidence="3">
    <location>
        <begin position="1"/>
        <end position="26"/>
    </location>
</feature>
<protein>
    <submittedName>
        <fullName evidence="5">Phospholipase</fullName>
    </submittedName>
</protein>
<evidence type="ECO:0000259" key="4">
    <source>
        <dbReference type="Pfam" id="PF02230"/>
    </source>
</evidence>
<dbReference type="InterPro" id="IPR003140">
    <property type="entry name" value="PLipase/COase/thioEstase"/>
</dbReference>
<proteinExistence type="inferred from homology"/>
<evidence type="ECO:0000313" key="6">
    <source>
        <dbReference type="Proteomes" id="UP000679341"/>
    </source>
</evidence>
<dbReference type="InterPro" id="IPR029058">
    <property type="entry name" value="AB_hydrolase_fold"/>
</dbReference>
<dbReference type="KEGG" id="hss:J7656_10120"/>
<keyword evidence="2" id="KW-0378">Hydrolase</keyword>